<accession>A0ABR3KAE9</accession>
<name>A0ABR3KAE9_TRISP</name>
<gene>
    <name evidence="2" type="ORF">TSPI_00395</name>
</gene>
<feature type="region of interest" description="Disordered" evidence="1">
    <location>
        <begin position="1"/>
        <end position="70"/>
    </location>
</feature>
<proteinExistence type="predicted"/>
<feature type="compositionally biased region" description="Polar residues" evidence="1">
    <location>
        <begin position="1"/>
        <end position="23"/>
    </location>
</feature>
<evidence type="ECO:0000313" key="3">
    <source>
        <dbReference type="Proteomes" id="UP001558632"/>
    </source>
</evidence>
<keyword evidence="3" id="KW-1185">Reference proteome</keyword>
<evidence type="ECO:0000313" key="2">
    <source>
        <dbReference type="EMBL" id="KAL1231803.1"/>
    </source>
</evidence>
<organism evidence="2 3">
    <name type="scientific">Trichinella spiralis</name>
    <name type="common">Trichina worm</name>
    <dbReference type="NCBI Taxonomy" id="6334"/>
    <lineage>
        <taxon>Eukaryota</taxon>
        <taxon>Metazoa</taxon>
        <taxon>Ecdysozoa</taxon>
        <taxon>Nematoda</taxon>
        <taxon>Enoplea</taxon>
        <taxon>Dorylaimia</taxon>
        <taxon>Trichinellida</taxon>
        <taxon>Trichinellidae</taxon>
        <taxon>Trichinella</taxon>
    </lineage>
</organism>
<reference evidence="2 3" key="1">
    <citation type="submission" date="2024-07" db="EMBL/GenBank/DDBJ databases">
        <title>Enhanced genomic and transcriptomic resources for Trichinella pseudospiralis and T. spiralis underpin the discovery of pronounced molecular differences between stages and species.</title>
        <authorList>
            <person name="Pasi K.K."/>
            <person name="La Rosa G."/>
            <person name="Gomez-Morales M.A."/>
            <person name="Tosini F."/>
            <person name="Sumanam S."/>
            <person name="Young N.D."/>
            <person name="Chang B.C."/>
            <person name="Robin G.B."/>
        </authorList>
    </citation>
    <scope>NUCLEOTIDE SEQUENCE [LARGE SCALE GENOMIC DNA]</scope>
    <source>
        <strain evidence="2">ISS534</strain>
    </source>
</reference>
<dbReference type="EMBL" id="JBEUSY010000454">
    <property type="protein sequence ID" value="KAL1231803.1"/>
    <property type="molecule type" value="Genomic_DNA"/>
</dbReference>
<evidence type="ECO:0000256" key="1">
    <source>
        <dbReference type="SAM" id="MobiDB-lite"/>
    </source>
</evidence>
<comment type="caution">
    <text evidence="2">The sequence shown here is derived from an EMBL/GenBank/DDBJ whole genome shotgun (WGS) entry which is preliminary data.</text>
</comment>
<sequence>MKSSSISRKNGNIGTFLIETSSKASHHSAPERNKATSTMPGKSVLHFHERSRPQRTAAPFVISDNAMTPA</sequence>
<protein>
    <submittedName>
        <fullName evidence="2">Phenylcoumaran benzylic ether reductase</fullName>
    </submittedName>
</protein>
<dbReference type="Proteomes" id="UP001558632">
    <property type="component" value="Unassembled WGS sequence"/>
</dbReference>